<accession>A0ACC2PIC5</accession>
<keyword evidence="2" id="KW-1185">Reference proteome</keyword>
<dbReference type="EMBL" id="CM056741">
    <property type="protein sequence ID" value="KAJ8681525.1"/>
    <property type="molecule type" value="Genomic_DNA"/>
</dbReference>
<evidence type="ECO:0000313" key="1">
    <source>
        <dbReference type="EMBL" id="KAJ8681525.1"/>
    </source>
</evidence>
<evidence type="ECO:0000313" key="2">
    <source>
        <dbReference type="Proteomes" id="UP001239111"/>
    </source>
</evidence>
<gene>
    <name evidence="1" type="ORF">QAD02_017317</name>
</gene>
<protein>
    <submittedName>
        <fullName evidence="1">Uncharacterized protein</fullName>
    </submittedName>
</protein>
<sequence length="172" mass="20025">MFEKDHILSAKEMYENGYLRYLRYCIKDSLYLVASKCEAQMKEHVTYNVNMSLAMDGKIRECSCEWMAGKNTKTHYKHVCVTLYGVRDFAQEKPAVTKQSCTEKLQALHHPSKRSAGSPMAAKDVVLRRQKNSKRFNPDEPEDNDDPDYDIWYKCYFSNLIINRGTICRSNS</sequence>
<organism evidence="1 2">
    <name type="scientific">Eretmocerus hayati</name>
    <dbReference type="NCBI Taxonomy" id="131215"/>
    <lineage>
        <taxon>Eukaryota</taxon>
        <taxon>Metazoa</taxon>
        <taxon>Ecdysozoa</taxon>
        <taxon>Arthropoda</taxon>
        <taxon>Hexapoda</taxon>
        <taxon>Insecta</taxon>
        <taxon>Pterygota</taxon>
        <taxon>Neoptera</taxon>
        <taxon>Endopterygota</taxon>
        <taxon>Hymenoptera</taxon>
        <taxon>Apocrita</taxon>
        <taxon>Proctotrupomorpha</taxon>
        <taxon>Chalcidoidea</taxon>
        <taxon>Aphelinidae</taxon>
        <taxon>Aphelininae</taxon>
        <taxon>Eretmocerus</taxon>
    </lineage>
</organism>
<comment type="caution">
    <text evidence="1">The sequence shown here is derived from an EMBL/GenBank/DDBJ whole genome shotgun (WGS) entry which is preliminary data.</text>
</comment>
<dbReference type="Proteomes" id="UP001239111">
    <property type="component" value="Chromosome 1"/>
</dbReference>
<proteinExistence type="predicted"/>
<reference evidence="1" key="1">
    <citation type="submission" date="2023-04" db="EMBL/GenBank/DDBJ databases">
        <title>A chromosome-level genome assembly of the parasitoid wasp Eretmocerus hayati.</title>
        <authorList>
            <person name="Zhong Y."/>
            <person name="Liu S."/>
            <person name="Liu Y."/>
        </authorList>
    </citation>
    <scope>NUCLEOTIDE SEQUENCE</scope>
    <source>
        <strain evidence="1">ZJU_SS_LIU_2023</strain>
    </source>
</reference>
<name>A0ACC2PIC5_9HYME</name>